<dbReference type="GeneID" id="7830326"/>
<gene>
    <name evidence="1" type="ORF">TTHERM_01151520</name>
</gene>
<dbReference type="RefSeq" id="XP_001030084.1">
    <property type="nucleotide sequence ID" value="XM_001030084.3"/>
</dbReference>
<dbReference type="Proteomes" id="UP000009168">
    <property type="component" value="Unassembled WGS sequence"/>
</dbReference>
<dbReference type="InParanoid" id="Q22AV8"/>
<name>Q22AV8_TETTS</name>
<dbReference type="AlphaFoldDB" id="Q22AV8"/>
<keyword evidence="2" id="KW-1185">Reference proteome</keyword>
<reference evidence="2" key="1">
    <citation type="journal article" date="2006" name="PLoS Biol.">
        <title>Macronuclear genome sequence of the ciliate Tetrahymena thermophila, a model eukaryote.</title>
        <authorList>
            <person name="Eisen J.A."/>
            <person name="Coyne R.S."/>
            <person name="Wu M."/>
            <person name="Wu D."/>
            <person name="Thiagarajan M."/>
            <person name="Wortman J.R."/>
            <person name="Badger J.H."/>
            <person name="Ren Q."/>
            <person name="Amedeo P."/>
            <person name="Jones K.M."/>
            <person name="Tallon L.J."/>
            <person name="Delcher A.L."/>
            <person name="Salzberg S.L."/>
            <person name="Silva J.C."/>
            <person name="Haas B.J."/>
            <person name="Majoros W.H."/>
            <person name="Farzad M."/>
            <person name="Carlton J.M."/>
            <person name="Smith R.K. Jr."/>
            <person name="Garg J."/>
            <person name="Pearlman R.E."/>
            <person name="Karrer K.M."/>
            <person name="Sun L."/>
            <person name="Manning G."/>
            <person name="Elde N.C."/>
            <person name="Turkewitz A.P."/>
            <person name="Asai D.J."/>
            <person name="Wilkes D.E."/>
            <person name="Wang Y."/>
            <person name="Cai H."/>
            <person name="Collins K."/>
            <person name="Stewart B.A."/>
            <person name="Lee S.R."/>
            <person name="Wilamowska K."/>
            <person name="Weinberg Z."/>
            <person name="Ruzzo W.L."/>
            <person name="Wloga D."/>
            <person name="Gaertig J."/>
            <person name="Frankel J."/>
            <person name="Tsao C.-C."/>
            <person name="Gorovsky M.A."/>
            <person name="Keeling P.J."/>
            <person name="Waller R.F."/>
            <person name="Patron N.J."/>
            <person name="Cherry J.M."/>
            <person name="Stover N.A."/>
            <person name="Krieger C.J."/>
            <person name="del Toro C."/>
            <person name="Ryder H.F."/>
            <person name="Williamson S.C."/>
            <person name="Barbeau R.A."/>
            <person name="Hamilton E.P."/>
            <person name="Orias E."/>
        </authorList>
    </citation>
    <scope>NUCLEOTIDE SEQUENCE [LARGE SCALE GENOMIC DNA]</scope>
    <source>
        <strain evidence="2">SB210</strain>
    </source>
</reference>
<organism evidence="1 2">
    <name type="scientific">Tetrahymena thermophila (strain SB210)</name>
    <dbReference type="NCBI Taxonomy" id="312017"/>
    <lineage>
        <taxon>Eukaryota</taxon>
        <taxon>Sar</taxon>
        <taxon>Alveolata</taxon>
        <taxon>Ciliophora</taxon>
        <taxon>Intramacronucleata</taxon>
        <taxon>Oligohymenophorea</taxon>
        <taxon>Hymenostomatida</taxon>
        <taxon>Tetrahymenina</taxon>
        <taxon>Tetrahymenidae</taxon>
        <taxon>Tetrahymena</taxon>
    </lineage>
</organism>
<protein>
    <submittedName>
        <fullName evidence="1">Uncharacterized protein</fullName>
    </submittedName>
</protein>
<evidence type="ECO:0000313" key="1">
    <source>
        <dbReference type="EMBL" id="EAR82421.1"/>
    </source>
</evidence>
<dbReference type="KEGG" id="tet:TTHERM_01151520"/>
<sequence length="137" mass="16247">MSMKNLNSANLKNLQISLQQERSILYSILGQEELLERFVASLFCDKKIIQEAYKLYCLISQDKSNQKNLIRFQLESSFCHIYQIKQLFYQYEVANKELLAKSSKNSHIIIIYNQLKNYFEQQLIEEVEEIPDELPSE</sequence>
<evidence type="ECO:0000313" key="2">
    <source>
        <dbReference type="Proteomes" id="UP000009168"/>
    </source>
</evidence>
<proteinExistence type="predicted"/>
<dbReference type="HOGENOM" id="CLU_1869269_0_0_1"/>
<dbReference type="EMBL" id="GG662461">
    <property type="protein sequence ID" value="EAR82421.1"/>
    <property type="molecule type" value="Genomic_DNA"/>
</dbReference>
<accession>Q22AV8</accession>